<dbReference type="InterPro" id="IPR012337">
    <property type="entry name" value="RNaseH-like_sf"/>
</dbReference>
<keyword evidence="6" id="KW-0511">Multifunctional enzyme</keyword>
<dbReference type="InterPro" id="IPR021109">
    <property type="entry name" value="Peptidase_aspartic_dom_sf"/>
</dbReference>
<dbReference type="EMBL" id="CP110429">
    <property type="protein sequence ID" value="WAQ88258.1"/>
    <property type="molecule type" value="Genomic_DNA"/>
</dbReference>
<evidence type="ECO:0008006" key="11">
    <source>
        <dbReference type="Google" id="ProtNLM"/>
    </source>
</evidence>
<dbReference type="CDD" id="cd01647">
    <property type="entry name" value="RT_LTR"/>
    <property type="match status" value="1"/>
</dbReference>
<keyword evidence="3" id="KW-0540">Nuclease</keyword>
<evidence type="ECO:0000313" key="9">
    <source>
        <dbReference type="EMBL" id="WAQ88258.1"/>
    </source>
</evidence>
<evidence type="ECO:0000259" key="7">
    <source>
        <dbReference type="PROSITE" id="PS50878"/>
    </source>
</evidence>
<dbReference type="InterPro" id="IPR043502">
    <property type="entry name" value="DNA/RNA_pol_sf"/>
</dbReference>
<dbReference type="InterPro" id="IPR000477">
    <property type="entry name" value="RT_dom"/>
</dbReference>
<name>A0ABY7CV93_9BASI</name>
<dbReference type="Gene3D" id="3.30.70.270">
    <property type="match status" value="2"/>
</dbReference>
<dbReference type="InterPro" id="IPR001584">
    <property type="entry name" value="Integrase_cat-core"/>
</dbReference>
<dbReference type="Gene3D" id="3.10.20.370">
    <property type="match status" value="1"/>
</dbReference>
<dbReference type="Pfam" id="PF13650">
    <property type="entry name" value="Asp_protease_2"/>
    <property type="match status" value="1"/>
</dbReference>
<evidence type="ECO:0000256" key="2">
    <source>
        <dbReference type="ARBA" id="ARBA00022695"/>
    </source>
</evidence>
<dbReference type="SUPFAM" id="SSF53098">
    <property type="entry name" value="Ribonuclease H-like"/>
    <property type="match status" value="1"/>
</dbReference>
<keyword evidence="4" id="KW-0378">Hydrolase</keyword>
<evidence type="ECO:0000256" key="6">
    <source>
        <dbReference type="ARBA" id="ARBA00023268"/>
    </source>
</evidence>
<sequence>MVAPVVVPVIHEQPANQNPVEVPAKGPKIGVPDKFDGTRGAKAEVYVTQIGLYVISNPRLFPDDRSKLFAGQPISYVEFSTAFQMMYYDTERRPRAEKALRQLKQTKSVAHYTFQFNQYAPDTGWETATLMSQYQQGLKKDVRLALVIARAQFTALSDLANLALKIDNEINGTDSAPIDATPTPDPNAMDLSAMKGHLATTAPHATFLIDSGATHDVLSESFTKRLGLTTRPAGIERTITGFDGSQSLSSREIDLILDNDPTHSTFIVTRLKDSYDGILGMPWIKKHGHLIDWRGRRFRTDSSGVATADAVSSCPKKSSQDGEEPVAGKARTIDEGVHTCSVITPPQCEPDFHSLSSDVVGTTGKQDLLLELPQPDHLDRTAGATLGSVEDSIATAQVSSTPPNTSRDGEEPVRSARLNDEGVHVSCVITPPQCESTIPHYPLYQLGTTGKRVHFLGFSQTNSGAAPDVWAAKALWSTSARLAAEAKSSTPALTAEELVPKCYHSYLHMFCKSNALRLPPRRKYDFRVELLPGTLPQTSRIIPLSPAENEALDTLIKEGLESGTIRRTTSPWAAPVLFTGKKDGNLRPCFDYRKLNAVTVKNKYPLPLTMDLVDSLLDADKFTKLDLRNAYGNLRVAEGNKEKLAFVCRAGQFAPLTMPFGPTGAPGFFQFFMQDILLGRIGKDVAAYLDEIMIYTQKGVEHEAAVSSVLDTLSKHQLWLKPEKCEFSRSEVEYLGLLISCNRVRMDPAKVTVVSEWPAPVTVTELQRFIGFANFYQRFIGDFSKITRPLHDLTRADIQFLWDGRCQEAFETLKTAFTTAPILKIADPYKPFLLECDCSDFALGAVLSQVCDKDNELHPVAYLSRSLIQAERNYEMFDKELLAIVAAFKEWRHYLEGNPNRLKAIVYTDHRNLESFMTTKSLTRRQVRWAETLGNFDFKIVFRPGRQSAKPDALSRRPDLAPTGEEKLTFGQLLKPENITPETFTAIAEMGPDYVEVDDCFIDDSIDLQDADRWFEVDVMGVTHEEDNRELIPTDVELINSIRKATLKDQRLIQLIGQCQDTSGGTEEWCFKDGVLYRRGLIEVPADETIRTAIVQSRHDCRTAGHPGRARTLALVRRCFNWPSQKKFVNRYVDGCESCQRVKSSTQKPFGTLEPLPIPAGPWTDISYDLITDLPESNGSNSILTVVDRLTKMAHFIPCKKSTTADDLADLMLRYVWKLHGTPKSIVSDRGSVFVSQITKELSQRLGIRLQPSTAYHPRTDGQSEIANKSVETYLRHFIGYHQDDWEPLLALAEFSHNNNRHASTGISPFKANYGFDVTI</sequence>
<evidence type="ECO:0000259" key="8">
    <source>
        <dbReference type="PROSITE" id="PS50994"/>
    </source>
</evidence>
<dbReference type="Pfam" id="PF17921">
    <property type="entry name" value="Integrase_H2C2"/>
    <property type="match status" value="1"/>
</dbReference>
<dbReference type="Gene3D" id="2.40.70.10">
    <property type="entry name" value="Acid Proteases"/>
    <property type="match status" value="1"/>
</dbReference>
<dbReference type="GeneID" id="77813482"/>
<dbReference type="InterPro" id="IPR041588">
    <property type="entry name" value="Integrase_H2C2"/>
</dbReference>
<evidence type="ECO:0000256" key="3">
    <source>
        <dbReference type="ARBA" id="ARBA00022722"/>
    </source>
</evidence>
<keyword evidence="2" id="KW-0548">Nucleotidyltransferase</keyword>
<organism evidence="9 10">
    <name type="scientific">Puccinia triticina</name>
    <dbReference type="NCBI Taxonomy" id="208348"/>
    <lineage>
        <taxon>Eukaryota</taxon>
        <taxon>Fungi</taxon>
        <taxon>Dikarya</taxon>
        <taxon>Basidiomycota</taxon>
        <taxon>Pucciniomycotina</taxon>
        <taxon>Pucciniomycetes</taxon>
        <taxon>Pucciniales</taxon>
        <taxon>Pucciniaceae</taxon>
        <taxon>Puccinia</taxon>
    </lineage>
</organism>
<feature type="domain" description="Integrase catalytic" evidence="8">
    <location>
        <begin position="1158"/>
        <end position="1317"/>
    </location>
</feature>
<dbReference type="InterPro" id="IPR043128">
    <property type="entry name" value="Rev_trsase/Diguanyl_cyclase"/>
</dbReference>
<reference evidence="9" key="1">
    <citation type="submission" date="2022-10" db="EMBL/GenBank/DDBJ databases">
        <title>Puccinia triticina Genome sequencing and assembly.</title>
        <authorList>
            <person name="Li C."/>
        </authorList>
    </citation>
    <scope>NUCLEOTIDE SEQUENCE</scope>
    <source>
        <strain evidence="9">Pt15</strain>
    </source>
</reference>
<dbReference type="Pfam" id="PF03732">
    <property type="entry name" value="Retrotrans_gag"/>
    <property type="match status" value="1"/>
</dbReference>
<dbReference type="InterPro" id="IPR005162">
    <property type="entry name" value="Retrotrans_gag_dom"/>
</dbReference>
<dbReference type="CDD" id="cd00303">
    <property type="entry name" value="retropepsin_like"/>
    <property type="match status" value="1"/>
</dbReference>
<dbReference type="PANTHER" id="PTHR37984:SF5">
    <property type="entry name" value="PROTEIN NYNRIN-LIKE"/>
    <property type="match status" value="1"/>
</dbReference>
<proteinExistence type="predicted"/>
<keyword evidence="4" id="KW-0255">Endonuclease</keyword>
<dbReference type="Pfam" id="PF17919">
    <property type="entry name" value="RT_RNaseH_2"/>
    <property type="match status" value="1"/>
</dbReference>
<dbReference type="SUPFAM" id="SSF50630">
    <property type="entry name" value="Acid proteases"/>
    <property type="match status" value="1"/>
</dbReference>
<dbReference type="PROSITE" id="PS50878">
    <property type="entry name" value="RT_POL"/>
    <property type="match status" value="1"/>
</dbReference>
<dbReference type="PANTHER" id="PTHR37984">
    <property type="entry name" value="PROTEIN CBG26694"/>
    <property type="match status" value="1"/>
</dbReference>
<evidence type="ECO:0000256" key="4">
    <source>
        <dbReference type="ARBA" id="ARBA00022759"/>
    </source>
</evidence>
<dbReference type="Gene3D" id="3.30.420.10">
    <property type="entry name" value="Ribonuclease H-like superfamily/Ribonuclease H"/>
    <property type="match status" value="1"/>
</dbReference>
<dbReference type="Proteomes" id="UP001164743">
    <property type="component" value="Chromosome 9A"/>
</dbReference>
<keyword evidence="10" id="KW-1185">Reference proteome</keyword>
<dbReference type="InterPro" id="IPR041577">
    <property type="entry name" value="RT_RNaseH_2"/>
</dbReference>
<gene>
    <name evidence="9" type="ORF">PtA15_9A385</name>
</gene>
<keyword evidence="1" id="KW-0808">Transferase</keyword>
<evidence type="ECO:0000313" key="10">
    <source>
        <dbReference type="Proteomes" id="UP001164743"/>
    </source>
</evidence>
<dbReference type="Gene3D" id="1.10.340.70">
    <property type="match status" value="1"/>
</dbReference>
<dbReference type="Gene3D" id="3.10.10.10">
    <property type="entry name" value="HIV Type 1 Reverse Transcriptase, subunit A, domain 1"/>
    <property type="match status" value="1"/>
</dbReference>
<evidence type="ECO:0000256" key="5">
    <source>
        <dbReference type="ARBA" id="ARBA00022884"/>
    </source>
</evidence>
<accession>A0ABY7CV93</accession>
<evidence type="ECO:0000256" key="1">
    <source>
        <dbReference type="ARBA" id="ARBA00022679"/>
    </source>
</evidence>
<protein>
    <recommendedName>
        <fullName evidence="11">Reverse transcriptase</fullName>
    </recommendedName>
</protein>
<dbReference type="RefSeq" id="XP_053023813.1">
    <property type="nucleotide sequence ID" value="XM_053172587.1"/>
</dbReference>
<dbReference type="InterPro" id="IPR050951">
    <property type="entry name" value="Retrovirus_Pol_polyprotein"/>
</dbReference>
<keyword evidence="5" id="KW-0694">RNA-binding</keyword>
<feature type="domain" description="Reverse transcriptase" evidence="7">
    <location>
        <begin position="560"/>
        <end position="739"/>
    </location>
</feature>
<dbReference type="CDD" id="cd09274">
    <property type="entry name" value="RNase_HI_RT_Ty3"/>
    <property type="match status" value="1"/>
</dbReference>
<dbReference type="SUPFAM" id="SSF56672">
    <property type="entry name" value="DNA/RNA polymerases"/>
    <property type="match status" value="1"/>
</dbReference>
<dbReference type="PROSITE" id="PS50994">
    <property type="entry name" value="INTEGRASE"/>
    <property type="match status" value="1"/>
</dbReference>
<dbReference type="Pfam" id="PF00078">
    <property type="entry name" value="RVT_1"/>
    <property type="match status" value="1"/>
</dbReference>
<dbReference type="Pfam" id="PF00665">
    <property type="entry name" value="rve"/>
    <property type="match status" value="1"/>
</dbReference>
<dbReference type="InterPro" id="IPR036397">
    <property type="entry name" value="RNaseH_sf"/>
</dbReference>